<sequence length="282" mass="32571">MPEFATCFNQVNLPLKSLKWHMLKWTWLHWVNSRVNRHFEFGAEVEVRILWSSRLSMGRRAREERAGSDYAGEDWSWKTFLEKLHFILDEGVEGDSVSWMDDGKHVVVRHGREGGIEARLGLRVCSLHQMLEAMNFECREELHWEFSIYRHDSFVRGSPGKVEEIISEAIRIVMPTVAYDPALKPLEVRLSLPEAHSHSWEVTVAPTVLPHPTVDDLVLFQRSFGVGVGESSWGDMLDDSEQWSDHDMNSPMWWSQHSDFSSICTDDLSDMDSLSQISAYYG</sequence>
<gene>
    <name evidence="1" type="ORF">Plil01_000426800</name>
</gene>
<dbReference type="OrthoDB" id="92526at2759"/>
<dbReference type="EMBL" id="BSXW01000172">
    <property type="protein sequence ID" value="GMF13833.1"/>
    <property type="molecule type" value="Genomic_DNA"/>
</dbReference>
<proteinExistence type="predicted"/>
<accession>A0A9W6TGN3</accession>
<keyword evidence="2" id="KW-1185">Reference proteome</keyword>
<evidence type="ECO:0000313" key="1">
    <source>
        <dbReference type="EMBL" id="GMF13833.1"/>
    </source>
</evidence>
<protein>
    <submittedName>
        <fullName evidence="1">Unnamed protein product</fullName>
    </submittedName>
</protein>
<evidence type="ECO:0000313" key="2">
    <source>
        <dbReference type="Proteomes" id="UP001165083"/>
    </source>
</evidence>
<comment type="caution">
    <text evidence="1">The sequence shown here is derived from an EMBL/GenBank/DDBJ whole genome shotgun (WGS) entry which is preliminary data.</text>
</comment>
<name>A0A9W6TGN3_9STRA</name>
<dbReference type="AlphaFoldDB" id="A0A9W6TGN3"/>
<organism evidence="1 2">
    <name type="scientific">Phytophthora lilii</name>
    <dbReference type="NCBI Taxonomy" id="2077276"/>
    <lineage>
        <taxon>Eukaryota</taxon>
        <taxon>Sar</taxon>
        <taxon>Stramenopiles</taxon>
        <taxon>Oomycota</taxon>
        <taxon>Peronosporomycetes</taxon>
        <taxon>Peronosporales</taxon>
        <taxon>Peronosporaceae</taxon>
        <taxon>Phytophthora</taxon>
    </lineage>
</organism>
<reference evidence="1" key="1">
    <citation type="submission" date="2023-04" db="EMBL/GenBank/DDBJ databases">
        <title>Phytophthora lilii NBRC 32176.</title>
        <authorList>
            <person name="Ichikawa N."/>
            <person name="Sato H."/>
            <person name="Tonouchi N."/>
        </authorList>
    </citation>
    <scope>NUCLEOTIDE SEQUENCE</scope>
    <source>
        <strain evidence="1">NBRC 32176</strain>
    </source>
</reference>
<dbReference type="Proteomes" id="UP001165083">
    <property type="component" value="Unassembled WGS sequence"/>
</dbReference>